<dbReference type="EMBL" id="CAJVQB010025345">
    <property type="protein sequence ID" value="CAG8806119.1"/>
    <property type="molecule type" value="Genomic_DNA"/>
</dbReference>
<dbReference type="Proteomes" id="UP000789901">
    <property type="component" value="Unassembled WGS sequence"/>
</dbReference>
<evidence type="ECO:0000256" key="1">
    <source>
        <dbReference type="SAM" id="MobiDB-lite"/>
    </source>
</evidence>
<feature type="compositionally biased region" description="Polar residues" evidence="1">
    <location>
        <begin position="47"/>
        <end position="73"/>
    </location>
</feature>
<proteinExistence type="predicted"/>
<protein>
    <submittedName>
        <fullName evidence="2">23653_t:CDS:1</fullName>
    </submittedName>
</protein>
<feature type="region of interest" description="Disordered" evidence="1">
    <location>
        <begin position="35"/>
        <end position="73"/>
    </location>
</feature>
<evidence type="ECO:0000313" key="3">
    <source>
        <dbReference type="Proteomes" id="UP000789901"/>
    </source>
</evidence>
<comment type="caution">
    <text evidence="2">The sequence shown here is derived from an EMBL/GenBank/DDBJ whole genome shotgun (WGS) entry which is preliminary data.</text>
</comment>
<keyword evidence="3" id="KW-1185">Reference proteome</keyword>
<reference evidence="2 3" key="1">
    <citation type="submission" date="2021-06" db="EMBL/GenBank/DDBJ databases">
        <authorList>
            <person name="Kallberg Y."/>
            <person name="Tangrot J."/>
            <person name="Rosling A."/>
        </authorList>
    </citation>
    <scope>NUCLEOTIDE SEQUENCE [LARGE SCALE GENOMIC DNA]</scope>
    <source>
        <strain evidence="2 3">120-4 pot B 10/14</strain>
    </source>
</reference>
<name>A0ABN7VZX9_GIGMA</name>
<sequence length="90" mass="10163">MSLEIRSENKASQWTSIEERILSLDPGVRTFSTNYSPSGLAKDMTDEQNMSSPVETSHHSAFSEQGNSTTQSNKLRTDKIWLDYVGTNYE</sequence>
<accession>A0ABN7VZX9</accession>
<gene>
    <name evidence="2" type="ORF">GMARGA_LOCUS24230</name>
</gene>
<evidence type="ECO:0000313" key="2">
    <source>
        <dbReference type="EMBL" id="CAG8806119.1"/>
    </source>
</evidence>
<organism evidence="2 3">
    <name type="scientific">Gigaspora margarita</name>
    <dbReference type="NCBI Taxonomy" id="4874"/>
    <lineage>
        <taxon>Eukaryota</taxon>
        <taxon>Fungi</taxon>
        <taxon>Fungi incertae sedis</taxon>
        <taxon>Mucoromycota</taxon>
        <taxon>Glomeromycotina</taxon>
        <taxon>Glomeromycetes</taxon>
        <taxon>Diversisporales</taxon>
        <taxon>Gigasporaceae</taxon>
        <taxon>Gigaspora</taxon>
    </lineage>
</organism>